<dbReference type="Proteomes" id="UP000410492">
    <property type="component" value="Unassembled WGS sequence"/>
</dbReference>
<name>A0A653C618_CALMS</name>
<organism evidence="1 2">
    <name type="scientific">Callosobruchus maculatus</name>
    <name type="common">Southern cowpea weevil</name>
    <name type="synonym">Pulse bruchid</name>
    <dbReference type="NCBI Taxonomy" id="64391"/>
    <lineage>
        <taxon>Eukaryota</taxon>
        <taxon>Metazoa</taxon>
        <taxon>Ecdysozoa</taxon>
        <taxon>Arthropoda</taxon>
        <taxon>Hexapoda</taxon>
        <taxon>Insecta</taxon>
        <taxon>Pterygota</taxon>
        <taxon>Neoptera</taxon>
        <taxon>Endopterygota</taxon>
        <taxon>Coleoptera</taxon>
        <taxon>Polyphaga</taxon>
        <taxon>Cucujiformia</taxon>
        <taxon>Chrysomeloidea</taxon>
        <taxon>Chrysomelidae</taxon>
        <taxon>Bruchinae</taxon>
        <taxon>Bruchini</taxon>
        <taxon>Callosobruchus</taxon>
    </lineage>
</organism>
<accession>A0A653C618</accession>
<sequence length="58" mass="6327">MRGSPNGQTSNSIAQAVMQTDGSSLDRVLQLGGYQAGESDRYIVAMQRYSRSSNWTQA</sequence>
<protein>
    <submittedName>
        <fullName evidence="1">Uncharacterized protein</fullName>
    </submittedName>
</protein>
<evidence type="ECO:0000313" key="2">
    <source>
        <dbReference type="Proteomes" id="UP000410492"/>
    </source>
</evidence>
<evidence type="ECO:0000313" key="1">
    <source>
        <dbReference type="EMBL" id="VEN43009.1"/>
    </source>
</evidence>
<reference evidence="1 2" key="1">
    <citation type="submission" date="2019-01" db="EMBL/GenBank/DDBJ databases">
        <authorList>
            <person name="Sayadi A."/>
        </authorList>
    </citation>
    <scope>NUCLEOTIDE SEQUENCE [LARGE SCALE GENOMIC DNA]</scope>
</reference>
<dbReference type="AlphaFoldDB" id="A0A653C618"/>
<gene>
    <name evidence="1" type="ORF">CALMAC_LOCUS6299</name>
</gene>
<proteinExistence type="predicted"/>
<dbReference type="EMBL" id="CAACVG010006994">
    <property type="protein sequence ID" value="VEN43009.1"/>
    <property type="molecule type" value="Genomic_DNA"/>
</dbReference>
<keyword evidence="2" id="KW-1185">Reference proteome</keyword>